<dbReference type="EMBL" id="JAQOWY010000389">
    <property type="protein sequence ID" value="KAK1842881.1"/>
    <property type="molecule type" value="Genomic_DNA"/>
</dbReference>
<name>A0AAD9EFF2_9PEZI</name>
<comment type="caution">
    <text evidence="1">The sequence shown here is derived from an EMBL/GenBank/DDBJ whole genome shotgun (WGS) entry which is preliminary data.</text>
</comment>
<reference evidence="1" key="1">
    <citation type="submission" date="2023-01" db="EMBL/GenBank/DDBJ databases">
        <title>Colletotrichum chrysophilum M932 genome sequence.</title>
        <authorList>
            <person name="Baroncelli R."/>
        </authorList>
    </citation>
    <scope>NUCLEOTIDE SEQUENCE</scope>
    <source>
        <strain evidence="1">M932</strain>
    </source>
</reference>
<dbReference type="AlphaFoldDB" id="A0AAD9EFF2"/>
<accession>A0AAD9EFF2</accession>
<sequence>MQVANLGNLGDGASQIHPFRHLCHSSKVQEVQPLAVELIPADPVEKHRRLVAPGGGLSRVLVSVCSAVSALSTVVTVTEGGNGGLSLPCPALLTALSSLNRGIRPGLHSSAASPGRFQE</sequence>
<organism evidence="1 2">
    <name type="scientific">Colletotrichum chrysophilum</name>
    <dbReference type="NCBI Taxonomy" id="1836956"/>
    <lineage>
        <taxon>Eukaryota</taxon>
        <taxon>Fungi</taxon>
        <taxon>Dikarya</taxon>
        <taxon>Ascomycota</taxon>
        <taxon>Pezizomycotina</taxon>
        <taxon>Sordariomycetes</taxon>
        <taxon>Hypocreomycetidae</taxon>
        <taxon>Glomerellales</taxon>
        <taxon>Glomerellaceae</taxon>
        <taxon>Colletotrichum</taxon>
        <taxon>Colletotrichum gloeosporioides species complex</taxon>
    </lineage>
</organism>
<evidence type="ECO:0000313" key="1">
    <source>
        <dbReference type="EMBL" id="KAK1842881.1"/>
    </source>
</evidence>
<keyword evidence="2" id="KW-1185">Reference proteome</keyword>
<evidence type="ECO:0000313" key="2">
    <source>
        <dbReference type="Proteomes" id="UP001243330"/>
    </source>
</evidence>
<proteinExistence type="predicted"/>
<protein>
    <submittedName>
        <fullName evidence="1">Uncharacterized protein</fullName>
    </submittedName>
</protein>
<dbReference type="Proteomes" id="UP001243330">
    <property type="component" value="Unassembled WGS sequence"/>
</dbReference>
<gene>
    <name evidence="1" type="ORF">CCHR01_14485</name>
</gene>